<evidence type="ECO:0000256" key="1">
    <source>
        <dbReference type="ARBA" id="ARBA00022737"/>
    </source>
</evidence>
<evidence type="ECO:0000313" key="7">
    <source>
        <dbReference type="Proteomes" id="UP001151582"/>
    </source>
</evidence>
<dbReference type="Proteomes" id="UP001151582">
    <property type="component" value="Unassembled WGS sequence"/>
</dbReference>
<dbReference type="AlphaFoldDB" id="A0A9W8EF74"/>
<gene>
    <name evidence="6" type="ORF">H4R34_001208</name>
</gene>
<feature type="compositionally biased region" description="Pro residues" evidence="4">
    <location>
        <begin position="14"/>
        <end position="27"/>
    </location>
</feature>
<dbReference type="GO" id="GO:0003723">
    <property type="term" value="F:RNA binding"/>
    <property type="evidence" value="ECO:0007669"/>
    <property type="project" value="UniProtKB-UniRule"/>
</dbReference>
<feature type="compositionally biased region" description="Basic and acidic residues" evidence="4">
    <location>
        <begin position="189"/>
        <end position="201"/>
    </location>
</feature>
<dbReference type="InterPro" id="IPR035979">
    <property type="entry name" value="RBD_domain_sf"/>
</dbReference>
<dbReference type="EMBL" id="JANBQB010000050">
    <property type="protein sequence ID" value="KAJ1983555.1"/>
    <property type="molecule type" value="Genomic_DNA"/>
</dbReference>
<name>A0A9W8EF74_9FUNG</name>
<evidence type="ECO:0000259" key="5">
    <source>
        <dbReference type="PROSITE" id="PS50102"/>
    </source>
</evidence>
<dbReference type="PRINTS" id="PR00961">
    <property type="entry name" value="HUDSXLRNA"/>
</dbReference>
<dbReference type="SMART" id="SM00360">
    <property type="entry name" value="RRM"/>
    <property type="match status" value="2"/>
</dbReference>
<feature type="region of interest" description="Disordered" evidence="4">
    <location>
        <begin position="188"/>
        <end position="208"/>
    </location>
</feature>
<feature type="domain" description="RRM" evidence="5">
    <location>
        <begin position="295"/>
        <end position="374"/>
    </location>
</feature>
<dbReference type="InterPro" id="IPR000504">
    <property type="entry name" value="RRM_dom"/>
</dbReference>
<feature type="region of interest" description="Disordered" evidence="4">
    <location>
        <begin position="375"/>
        <end position="410"/>
    </location>
</feature>
<dbReference type="SUPFAM" id="SSF54928">
    <property type="entry name" value="RNA-binding domain, RBD"/>
    <property type="match status" value="1"/>
</dbReference>
<dbReference type="GO" id="GO:1990904">
    <property type="term" value="C:ribonucleoprotein complex"/>
    <property type="evidence" value="ECO:0007669"/>
    <property type="project" value="InterPro"/>
</dbReference>
<dbReference type="InterPro" id="IPR012677">
    <property type="entry name" value="Nucleotide-bd_a/b_plait_sf"/>
</dbReference>
<dbReference type="InterPro" id="IPR002343">
    <property type="entry name" value="Hud_Sxl_RNA"/>
</dbReference>
<feature type="compositionally biased region" description="Basic residues" evidence="4">
    <location>
        <begin position="378"/>
        <end position="390"/>
    </location>
</feature>
<evidence type="ECO:0000313" key="6">
    <source>
        <dbReference type="EMBL" id="KAJ1983555.1"/>
    </source>
</evidence>
<dbReference type="Gene3D" id="3.30.70.330">
    <property type="match status" value="2"/>
</dbReference>
<dbReference type="OrthoDB" id="271725at2759"/>
<feature type="region of interest" description="Disordered" evidence="4">
    <location>
        <begin position="1"/>
        <end position="37"/>
    </location>
</feature>
<sequence>MADNAHSATGIEGPPAPHAPSGAPQPPRMAHALSHGPTPGVYPTTLLPAHPMASPQYAYYTDYNGTALAAGHGVSSPPHSPSILPHPMSPYASPGATSPYLAHSPPSNASNLLQSPPTSPYFYYNQFVQNLDSLHGGAHLPSGLTSPAGSSVGGSLVSPRGAPLSPSYPSSLMMQTAQMLPLQAMLSPTHRDGLGSRRASDPAHSNTNVYIRNLPSDMTDEMLNKICSAYGKITSSKAILDENTQVCKGFGFVMYETTEETNQAIAKLNEAGYQAKLAKESFKTRLKNMQDKTSTNVYISNLPVNMTEGDLVTLFENYSVVSPRILRKEDGQTNRGVGFVRLADRESALKLIRDFNGKVLPGGVAPLQLRFADSAAQKKLKRQSSRRRPSRSKEGEPVVRSPRDQATRLPESMGMSPVYYQGMPHGGSIATAMFPPMYAAPPPFPHFPMAPVYHGMAMASPYPPSIDQLTSAAGHSVGSSAALQAPRTSAHLDAPVALTKPAESQTSAGPVDPAALPKSADQLAAMVESKLTI</sequence>
<feature type="domain" description="RRM" evidence="5">
    <location>
        <begin position="207"/>
        <end position="280"/>
    </location>
</feature>
<comment type="caution">
    <text evidence="6">The sequence shown here is derived from an EMBL/GenBank/DDBJ whole genome shotgun (WGS) entry which is preliminary data.</text>
</comment>
<dbReference type="Pfam" id="PF00076">
    <property type="entry name" value="RRM_1"/>
    <property type="match status" value="2"/>
</dbReference>
<protein>
    <recommendedName>
        <fullName evidence="5">RRM domain-containing protein</fullName>
    </recommendedName>
</protein>
<keyword evidence="7" id="KW-1185">Reference proteome</keyword>
<evidence type="ECO:0000256" key="4">
    <source>
        <dbReference type="SAM" id="MobiDB-lite"/>
    </source>
</evidence>
<keyword evidence="1" id="KW-0677">Repeat</keyword>
<proteinExistence type="predicted"/>
<dbReference type="PROSITE" id="PS50102">
    <property type="entry name" value="RRM"/>
    <property type="match status" value="2"/>
</dbReference>
<organism evidence="6 7">
    <name type="scientific">Dimargaris verticillata</name>
    <dbReference type="NCBI Taxonomy" id="2761393"/>
    <lineage>
        <taxon>Eukaryota</taxon>
        <taxon>Fungi</taxon>
        <taxon>Fungi incertae sedis</taxon>
        <taxon>Zoopagomycota</taxon>
        <taxon>Kickxellomycotina</taxon>
        <taxon>Dimargaritomycetes</taxon>
        <taxon>Dimargaritales</taxon>
        <taxon>Dimargaritaceae</taxon>
        <taxon>Dimargaris</taxon>
    </lineage>
</organism>
<feature type="compositionally biased region" description="Basic and acidic residues" evidence="4">
    <location>
        <begin position="391"/>
        <end position="406"/>
    </location>
</feature>
<evidence type="ECO:0000256" key="2">
    <source>
        <dbReference type="ARBA" id="ARBA00022884"/>
    </source>
</evidence>
<evidence type="ECO:0000256" key="3">
    <source>
        <dbReference type="PROSITE-ProRule" id="PRU00176"/>
    </source>
</evidence>
<keyword evidence="2 3" id="KW-0694">RNA-binding</keyword>
<accession>A0A9W8EF74</accession>
<dbReference type="PANTHER" id="PTHR24012">
    <property type="entry name" value="RNA BINDING PROTEIN"/>
    <property type="match status" value="1"/>
</dbReference>
<reference evidence="6" key="1">
    <citation type="submission" date="2022-07" db="EMBL/GenBank/DDBJ databases">
        <title>Phylogenomic reconstructions and comparative analyses of Kickxellomycotina fungi.</title>
        <authorList>
            <person name="Reynolds N.K."/>
            <person name="Stajich J.E."/>
            <person name="Barry K."/>
            <person name="Grigoriev I.V."/>
            <person name="Crous P."/>
            <person name="Smith M.E."/>
        </authorList>
    </citation>
    <scope>NUCLEOTIDE SEQUENCE</scope>
    <source>
        <strain evidence="6">RSA 567</strain>
    </source>
</reference>